<proteinExistence type="predicted"/>
<dbReference type="AlphaFoldDB" id="A0A6C0IXL4"/>
<name>A0A6C0IXL4_9ZZZZ</name>
<protein>
    <submittedName>
        <fullName evidence="1">Uncharacterized protein</fullName>
    </submittedName>
</protein>
<dbReference type="EMBL" id="MN740275">
    <property type="protein sequence ID" value="QHT97329.1"/>
    <property type="molecule type" value="Genomic_DNA"/>
</dbReference>
<accession>A0A6C0IXL4</accession>
<reference evidence="1" key="1">
    <citation type="journal article" date="2020" name="Nature">
        <title>Giant virus diversity and host interactions through global metagenomics.</title>
        <authorList>
            <person name="Schulz F."/>
            <person name="Roux S."/>
            <person name="Paez-Espino D."/>
            <person name="Jungbluth S."/>
            <person name="Walsh D.A."/>
            <person name="Denef V.J."/>
            <person name="McMahon K.D."/>
            <person name="Konstantinidis K.T."/>
            <person name="Eloe-Fadrosh E.A."/>
            <person name="Kyrpides N.C."/>
            <person name="Woyke T."/>
        </authorList>
    </citation>
    <scope>NUCLEOTIDE SEQUENCE</scope>
    <source>
        <strain evidence="1">GVMAG-M-3300025138-11</strain>
    </source>
</reference>
<organism evidence="1">
    <name type="scientific">viral metagenome</name>
    <dbReference type="NCBI Taxonomy" id="1070528"/>
    <lineage>
        <taxon>unclassified sequences</taxon>
        <taxon>metagenomes</taxon>
        <taxon>organismal metagenomes</taxon>
    </lineage>
</organism>
<sequence>MEKLIINRDFNQTLKKIYIYIYIYIMNQNGGRVTMPSEYYGVNSGRYTPENGVNMGIDSAYGKTYPTSHGALIGDNLMGPDLGPYPNHSNTQTGGRPCTRRCREENCCSLSELNERMCTRNCEKKNCCSIKQNGGRVTMPSEYYGVNSGRYTPENGVNMGMDSAYGKTYPTSHGALIGDNLMGPDLGPYPNHSNTQTGGGYNKIVNPVTGRKVNVNSKLGKQIINNYLEQL</sequence>
<evidence type="ECO:0000313" key="1">
    <source>
        <dbReference type="EMBL" id="QHT97329.1"/>
    </source>
</evidence>